<feature type="transmembrane region" description="Helical" evidence="2">
    <location>
        <begin position="98"/>
        <end position="119"/>
    </location>
</feature>
<organism evidence="4 5">
    <name type="scientific">Sinomonas terricola</name>
    <dbReference type="NCBI Taxonomy" id="3110330"/>
    <lineage>
        <taxon>Bacteria</taxon>
        <taxon>Bacillati</taxon>
        <taxon>Actinomycetota</taxon>
        <taxon>Actinomycetes</taxon>
        <taxon>Micrococcales</taxon>
        <taxon>Micrococcaceae</taxon>
        <taxon>Sinomonas</taxon>
    </lineage>
</organism>
<feature type="transmembrane region" description="Helical" evidence="2">
    <location>
        <begin position="50"/>
        <end position="77"/>
    </location>
</feature>
<dbReference type="EMBL" id="JAYGGQ010000026">
    <property type="protein sequence ID" value="MEA5457304.1"/>
    <property type="molecule type" value="Genomic_DNA"/>
</dbReference>
<dbReference type="InterPro" id="IPR018392">
    <property type="entry name" value="LysM"/>
</dbReference>
<gene>
    <name evidence="4" type="ORF">SPF06_21515</name>
</gene>
<dbReference type="CDD" id="cd00118">
    <property type="entry name" value="LysM"/>
    <property type="match status" value="1"/>
</dbReference>
<dbReference type="RefSeq" id="WP_323281216.1">
    <property type="nucleotide sequence ID" value="NZ_JAYGGQ010000026.1"/>
</dbReference>
<dbReference type="PANTHER" id="PTHR34700">
    <property type="entry name" value="POTASSIUM BINDING PROTEIN KBP"/>
    <property type="match status" value="1"/>
</dbReference>
<dbReference type="SMART" id="SM01043">
    <property type="entry name" value="BTAD"/>
    <property type="match status" value="1"/>
</dbReference>
<dbReference type="Pfam" id="PF01476">
    <property type="entry name" value="LysM"/>
    <property type="match status" value="1"/>
</dbReference>
<protein>
    <submittedName>
        <fullName evidence="4">LysM peptidoglycan-binding domain-containing protein</fullName>
    </submittedName>
</protein>
<dbReference type="Proteomes" id="UP001304769">
    <property type="component" value="Unassembled WGS sequence"/>
</dbReference>
<keyword evidence="5" id="KW-1185">Reference proteome</keyword>
<feature type="region of interest" description="Disordered" evidence="1">
    <location>
        <begin position="300"/>
        <end position="357"/>
    </location>
</feature>
<feature type="compositionally biased region" description="Low complexity" evidence="1">
    <location>
        <begin position="311"/>
        <end position="356"/>
    </location>
</feature>
<evidence type="ECO:0000256" key="1">
    <source>
        <dbReference type="SAM" id="MobiDB-lite"/>
    </source>
</evidence>
<keyword evidence="2" id="KW-1133">Transmembrane helix</keyword>
<dbReference type="InterPro" id="IPR052196">
    <property type="entry name" value="Bact_Kbp"/>
</dbReference>
<dbReference type="InterPro" id="IPR036779">
    <property type="entry name" value="LysM_dom_sf"/>
</dbReference>
<keyword evidence="2" id="KW-0472">Membrane</keyword>
<accession>A0ABU5TCT8</accession>
<evidence type="ECO:0000313" key="5">
    <source>
        <dbReference type="Proteomes" id="UP001304769"/>
    </source>
</evidence>
<feature type="domain" description="Bacterial transcriptional activator" evidence="3">
    <location>
        <begin position="875"/>
        <end position="1017"/>
    </location>
</feature>
<dbReference type="Gene3D" id="3.10.350.10">
    <property type="entry name" value="LysM domain"/>
    <property type="match status" value="1"/>
</dbReference>
<proteinExistence type="predicted"/>
<evidence type="ECO:0000256" key="2">
    <source>
        <dbReference type="SAM" id="Phobius"/>
    </source>
</evidence>
<feature type="region of interest" description="Disordered" evidence="1">
    <location>
        <begin position="710"/>
        <end position="748"/>
    </location>
</feature>
<evidence type="ECO:0000259" key="3">
    <source>
        <dbReference type="SMART" id="SM01043"/>
    </source>
</evidence>
<name>A0ABU5TCT8_9MICC</name>
<reference evidence="4 5" key="1">
    <citation type="submission" date="2023-12" db="EMBL/GenBank/DDBJ databases">
        <title>Sinomonas terricola sp. nov, isolated from litchi orchard soil in Guangdong, PR China.</title>
        <authorList>
            <person name="Jiaxin W."/>
            <person name="Yang Z."/>
            <person name="Honghui Z."/>
        </authorList>
    </citation>
    <scope>NUCLEOTIDE SEQUENCE [LARGE SCALE GENOMIC DNA]</scope>
    <source>
        <strain evidence="4 5">JGH33</strain>
    </source>
</reference>
<feature type="compositionally biased region" description="Acidic residues" evidence="1">
    <location>
        <begin position="722"/>
        <end position="734"/>
    </location>
</feature>
<keyword evidence="2" id="KW-0812">Transmembrane</keyword>
<evidence type="ECO:0000313" key="4">
    <source>
        <dbReference type="EMBL" id="MEA5457304.1"/>
    </source>
</evidence>
<dbReference type="InterPro" id="IPR005158">
    <property type="entry name" value="BTAD"/>
</dbReference>
<sequence length="1027" mass="107435">MRKLAAGIGALLLLAVLLVGVPLALAILAGNPIPTWDVLVAGVTQPDWSGAFLIGHVLPIVGWTAWAWMAVGILSVIPSTLRRVEPPRLPAFGIGQQAGRALVGAVLAMATVSGGALAATAASAPAAHAAAPASVSAEAVPGTPAPVHAAAAVPSAPEKAAPMVTVKDGDSLWSIAEARLGSGERFREILDLNLGKAQADGHALGRDQFVNSGWVLTLPADAHVDRDKDVEVQAGQTLGSIAKDVYGDQGKAEEIFQASQSIVQPDGTQLGHTGTVRPGDRLIAPNAIPATSAAPAAEIPAAPAPAPAPAPAATAEAPAQAAAAAAPAADAPAQEAPSTSEAAPSEAAHAAPASAVEDSESVFPVTTLWGAGPILAAGVLAVLGMRRMRQQRNRRVGERIAMPVPEIAATELELRAAEDPNGVEEIDLALHWIATWAHENGVDLPKLFAVRLSPSTVEVYLESPARLPEPFEAVSDDDCAWAVDPRVIPAFDPKTTAPYPALVSLGVDPQDGHILVDLEQIGALAITGDEEKTKGALTAIAIELACSKWSEDLLVTLVGFCPELPSAFDTGRVRHYEDLDALLGTLEARTGHDAALLDRLGHAGTQEARVAPGASDTWPPEIVLLSQAPEGDQARRLAELVEKLPRVGLAAVSPGTISGAWGLEIGEDRAATLNPAGIPLTAQIVDEHFYSDIIDDLVTTLNAAVPAEPAPEPVVPVVTTEPGEDEDDELEEAAEAPTLPVAGETPSSPAKLIEMGERAARRRPSRAKVTIDLPDAPFIRILGPVRIENAKGVHPSQVKGASVARITELIAFLALTGPASTEEYDHAIHPNAVVTATKRNPNISRARRWLGEDDGGKKFLPEFADADCYQCPVPTDWSVFCELVGNDAVAASDEALEAALELVTGQPFQGVRTGTRGAWSWSEPLQQEMIAAISDVAYELGARALEDGDAELLLKASTRGVMASPSTEVHRRHKLEAHAMLGDKEGFERTIEALREQCDAMDDLPEVETDELIARLRGHFDKKRAAS</sequence>
<comment type="caution">
    <text evidence="4">The sequence shown here is derived from an EMBL/GenBank/DDBJ whole genome shotgun (WGS) entry which is preliminary data.</text>
</comment>
<dbReference type="PANTHER" id="PTHR34700:SF3">
    <property type="entry name" value="PHAGE-LIKE ELEMENT PBSX PROTEIN XKDQ"/>
    <property type="match status" value="1"/>
</dbReference>